<accession>A0A1V6LVJ8</accession>
<reference evidence="2 3" key="1">
    <citation type="submission" date="2016-12" db="EMBL/GenBank/DDBJ databases">
        <authorList>
            <person name="Song W.-J."/>
            <person name="Kurnit D.M."/>
        </authorList>
    </citation>
    <scope>NUCLEOTIDE SEQUENCE [LARGE SCALE GENOMIC DNA]</scope>
    <source>
        <strain evidence="2 3">HSG9</strain>
    </source>
</reference>
<dbReference type="OrthoDB" id="893802at2"/>
<evidence type="ECO:0000256" key="1">
    <source>
        <dbReference type="SAM" id="SignalP"/>
    </source>
</evidence>
<evidence type="ECO:0000313" key="3">
    <source>
        <dbReference type="Proteomes" id="UP000191680"/>
    </source>
</evidence>
<proteinExistence type="predicted"/>
<dbReference type="Proteomes" id="UP000191680">
    <property type="component" value="Unassembled WGS sequence"/>
</dbReference>
<organism evidence="2 3">
    <name type="scientific">Croceivirga radicis</name>
    <dbReference type="NCBI Taxonomy" id="1929488"/>
    <lineage>
        <taxon>Bacteria</taxon>
        <taxon>Pseudomonadati</taxon>
        <taxon>Bacteroidota</taxon>
        <taxon>Flavobacteriia</taxon>
        <taxon>Flavobacteriales</taxon>
        <taxon>Flavobacteriaceae</taxon>
        <taxon>Croceivirga</taxon>
    </lineage>
</organism>
<protein>
    <recommendedName>
        <fullName evidence="4">Lipocalin-like domain-containing protein</fullName>
    </recommendedName>
</protein>
<sequence>MKKLALGVFLFSFCLFFSNCDVDTGENFHFEALAITDAQVPDTFRLNENYKLAVSFIRPDNCTFFEGFDVVSGDGGVRYITAVGSIIDGNECEVLNDTVTANLDVTILIDQTYDLKFYAGLDSDDKAKYLEYTVPVE</sequence>
<comment type="caution">
    <text evidence="2">The sequence shown here is derived from an EMBL/GenBank/DDBJ whole genome shotgun (WGS) entry which is preliminary data.</text>
</comment>
<evidence type="ECO:0008006" key="4">
    <source>
        <dbReference type="Google" id="ProtNLM"/>
    </source>
</evidence>
<dbReference type="EMBL" id="MTBC01000001">
    <property type="protein sequence ID" value="OQD44200.1"/>
    <property type="molecule type" value="Genomic_DNA"/>
</dbReference>
<dbReference type="AlphaFoldDB" id="A0A1V6LVJ8"/>
<keyword evidence="1" id="KW-0732">Signal</keyword>
<feature type="chain" id="PRO_5010701381" description="Lipocalin-like domain-containing protein" evidence="1">
    <location>
        <begin position="21"/>
        <end position="137"/>
    </location>
</feature>
<keyword evidence="3" id="KW-1185">Reference proteome</keyword>
<name>A0A1V6LVJ8_9FLAO</name>
<dbReference type="RefSeq" id="WP_010516198.1">
    <property type="nucleotide sequence ID" value="NZ_AFOE01000001.1"/>
</dbReference>
<gene>
    <name evidence="2" type="ORF">BUL40_01190</name>
</gene>
<evidence type="ECO:0000313" key="2">
    <source>
        <dbReference type="EMBL" id="OQD44200.1"/>
    </source>
</evidence>
<feature type="signal peptide" evidence="1">
    <location>
        <begin position="1"/>
        <end position="20"/>
    </location>
</feature>